<keyword evidence="3" id="KW-1185">Reference proteome</keyword>
<feature type="region of interest" description="Disordered" evidence="1">
    <location>
        <begin position="84"/>
        <end position="105"/>
    </location>
</feature>
<accession>A0AAP0KZB0</accession>
<feature type="region of interest" description="Disordered" evidence="1">
    <location>
        <begin position="1"/>
        <end position="48"/>
    </location>
</feature>
<dbReference type="EMBL" id="JBBNAF010000003">
    <property type="protein sequence ID" value="KAK9160609.1"/>
    <property type="molecule type" value="Genomic_DNA"/>
</dbReference>
<name>A0AAP0KZB0_9MAGN</name>
<gene>
    <name evidence="2" type="ORF">Syun_006950</name>
</gene>
<sequence length="125" mass="13881">MARNKTIVTREQDNANESRQAKGGASRKGYGRIAQTTSYSKRKAMEQHVVKHARNVRAKKVEKDNLRVGEAPKKKLTLACVENRESDSKLAESSGEKDQDVDGVQRKVTKSIMAKESLAAQSVPR</sequence>
<protein>
    <submittedName>
        <fullName evidence="2">Uncharacterized protein</fullName>
    </submittedName>
</protein>
<evidence type="ECO:0000313" key="2">
    <source>
        <dbReference type="EMBL" id="KAK9160609.1"/>
    </source>
</evidence>
<evidence type="ECO:0000256" key="1">
    <source>
        <dbReference type="SAM" id="MobiDB-lite"/>
    </source>
</evidence>
<comment type="caution">
    <text evidence="2">The sequence shown here is derived from an EMBL/GenBank/DDBJ whole genome shotgun (WGS) entry which is preliminary data.</text>
</comment>
<proteinExistence type="predicted"/>
<evidence type="ECO:0000313" key="3">
    <source>
        <dbReference type="Proteomes" id="UP001420932"/>
    </source>
</evidence>
<dbReference type="Proteomes" id="UP001420932">
    <property type="component" value="Unassembled WGS sequence"/>
</dbReference>
<organism evidence="2 3">
    <name type="scientific">Stephania yunnanensis</name>
    <dbReference type="NCBI Taxonomy" id="152371"/>
    <lineage>
        <taxon>Eukaryota</taxon>
        <taxon>Viridiplantae</taxon>
        <taxon>Streptophyta</taxon>
        <taxon>Embryophyta</taxon>
        <taxon>Tracheophyta</taxon>
        <taxon>Spermatophyta</taxon>
        <taxon>Magnoliopsida</taxon>
        <taxon>Ranunculales</taxon>
        <taxon>Menispermaceae</taxon>
        <taxon>Menispermoideae</taxon>
        <taxon>Cissampelideae</taxon>
        <taxon>Stephania</taxon>
    </lineage>
</organism>
<reference evidence="2 3" key="1">
    <citation type="submission" date="2024-01" db="EMBL/GenBank/DDBJ databases">
        <title>Genome assemblies of Stephania.</title>
        <authorList>
            <person name="Yang L."/>
        </authorList>
    </citation>
    <scope>NUCLEOTIDE SEQUENCE [LARGE SCALE GENOMIC DNA]</scope>
    <source>
        <strain evidence="2">YNDBR</strain>
        <tissue evidence="2">Leaf</tissue>
    </source>
</reference>
<dbReference type="AlphaFoldDB" id="A0AAP0KZB0"/>